<name>A0A2A4B8T2_9SPHN</name>
<evidence type="ECO:0000256" key="1">
    <source>
        <dbReference type="ARBA" id="ARBA00022801"/>
    </source>
</evidence>
<dbReference type="PANTHER" id="PTHR43283">
    <property type="entry name" value="BETA-LACTAMASE-RELATED"/>
    <property type="match status" value="1"/>
</dbReference>
<evidence type="ECO:0000259" key="2">
    <source>
        <dbReference type="Pfam" id="PF00144"/>
    </source>
</evidence>
<dbReference type="PANTHER" id="PTHR43283:SF11">
    <property type="entry name" value="BETA-LACTAMASE-RELATED DOMAIN-CONTAINING PROTEIN"/>
    <property type="match status" value="1"/>
</dbReference>
<proteinExistence type="predicted"/>
<dbReference type="Proteomes" id="UP000218366">
    <property type="component" value="Unassembled WGS sequence"/>
</dbReference>
<accession>A0A2A4B8T2</accession>
<dbReference type="Pfam" id="PF00144">
    <property type="entry name" value="Beta-lactamase"/>
    <property type="match status" value="1"/>
</dbReference>
<dbReference type="AlphaFoldDB" id="A0A2A4B8T2"/>
<dbReference type="GO" id="GO:0016787">
    <property type="term" value="F:hydrolase activity"/>
    <property type="evidence" value="ECO:0007669"/>
    <property type="project" value="UniProtKB-KW"/>
</dbReference>
<gene>
    <name evidence="3" type="ORF">COC42_07815</name>
</gene>
<sequence>MTLAAIADLAFAPAARSVREGAIPGATLGLVTADGERALVSTGAAQIAPMREPLTLGHWFDLASLTKVIATTPAILRLADEGRLDLDRPIADAIPDLRQYDVAGAAERRITFRAALAHQTHLPAVEPLYTYGDDPRRLRAFVLQREWRAGPPVYSDINFILLGIAIERLTGQPLDHLPMPPGLAWRPDAALSVATERCMWRERVLKGEVHDENASALGGAAGHAGLFGTVDGVLDFARGLLDGTGASPAALAAMRERASPTRTCGWERRVPGWPGGDACSDATIGHTGFTGTGLWLDFDRGLAWTLLTNRVHPTRHRETGIAALRRETGDRVIEAFDRAWPKSLAPPAPLC</sequence>
<organism evidence="3 4">
    <name type="scientific">Sphingomonas spermidinifaciens</name>
    <dbReference type="NCBI Taxonomy" id="1141889"/>
    <lineage>
        <taxon>Bacteria</taxon>
        <taxon>Pseudomonadati</taxon>
        <taxon>Pseudomonadota</taxon>
        <taxon>Alphaproteobacteria</taxon>
        <taxon>Sphingomonadales</taxon>
        <taxon>Sphingomonadaceae</taxon>
        <taxon>Sphingomonas</taxon>
    </lineage>
</organism>
<evidence type="ECO:0000313" key="4">
    <source>
        <dbReference type="Proteomes" id="UP000218366"/>
    </source>
</evidence>
<dbReference type="EMBL" id="NWMW01000001">
    <property type="protein sequence ID" value="PCD04188.1"/>
    <property type="molecule type" value="Genomic_DNA"/>
</dbReference>
<dbReference type="Gene3D" id="3.40.710.10">
    <property type="entry name" value="DD-peptidase/beta-lactamase superfamily"/>
    <property type="match status" value="1"/>
</dbReference>
<dbReference type="OrthoDB" id="9809635at2"/>
<dbReference type="RefSeq" id="WP_096342583.1">
    <property type="nucleotide sequence ID" value="NZ_NWMW01000001.1"/>
</dbReference>
<comment type="caution">
    <text evidence="3">The sequence shown here is derived from an EMBL/GenBank/DDBJ whole genome shotgun (WGS) entry which is preliminary data.</text>
</comment>
<feature type="domain" description="Beta-lactamase-related" evidence="2">
    <location>
        <begin position="18"/>
        <end position="320"/>
    </location>
</feature>
<protein>
    <submittedName>
        <fullName evidence="3">Esterase</fullName>
    </submittedName>
</protein>
<keyword evidence="4" id="KW-1185">Reference proteome</keyword>
<evidence type="ECO:0000313" key="3">
    <source>
        <dbReference type="EMBL" id="PCD04188.1"/>
    </source>
</evidence>
<dbReference type="InterPro" id="IPR012338">
    <property type="entry name" value="Beta-lactam/transpept-like"/>
</dbReference>
<reference evidence="3 4" key="1">
    <citation type="submission" date="2017-09" db="EMBL/GenBank/DDBJ databases">
        <title>Sphingomonas spermidinifaciens 9NM-10, whole genome shotgun sequence.</title>
        <authorList>
            <person name="Feng G."/>
            <person name="Zhu H."/>
        </authorList>
    </citation>
    <scope>NUCLEOTIDE SEQUENCE [LARGE SCALE GENOMIC DNA]</scope>
    <source>
        <strain evidence="3 4">9NM-10</strain>
    </source>
</reference>
<dbReference type="InterPro" id="IPR001466">
    <property type="entry name" value="Beta-lactam-related"/>
</dbReference>
<dbReference type="SUPFAM" id="SSF56601">
    <property type="entry name" value="beta-lactamase/transpeptidase-like"/>
    <property type="match status" value="1"/>
</dbReference>
<keyword evidence="1" id="KW-0378">Hydrolase</keyword>
<dbReference type="InterPro" id="IPR050789">
    <property type="entry name" value="Diverse_Enzym_Activities"/>
</dbReference>